<evidence type="ECO:0000256" key="4">
    <source>
        <dbReference type="ARBA" id="ARBA00016202"/>
    </source>
</evidence>
<name>A0ABY4T8L5_9GAMM</name>
<dbReference type="NCBIfam" id="TIGR00548">
    <property type="entry name" value="lolB"/>
    <property type="match status" value="1"/>
</dbReference>
<keyword evidence="5 13" id="KW-0813">Transport</keyword>
<evidence type="ECO:0000256" key="7">
    <source>
        <dbReference type="ARBA" id="ARBA00022927"/>
    </source>
</evidence>
<keyword evidence="7 13" id="KW-0653">Protein transport</keyword>
<keyword evidence="6 14" id="KW-0732">Signal</keyword>
<dbReference type="HAMAP" id="MF_00233">
    <property type="entry name" value="LolB"/>
    <property type="match status" value="1"/>
</dbReference>
<comment type="similarity">
    <text evidence="2 13">Belongs to the LolB family.</text>
</comment>
<evidence type="ECO:0000256" key="12">
    <source>
        <dbReference type="ARBA" id="ARBA00023288"/>
    </source>
</evidence>
<reference evidence="15" key="1">
    <citation type="submission" date="2020-10" db="EMBL/GenBank/DDBJ databases">
        <title>Whole-genome sequence of Luteibacter sp. EIF3.</title>
        <authorList>
            <person name="Friedrich I."/>
            <person name="Hertel R."/>
            <person name="Daniel R."/>
        </authorList>
    </citation>
    <scope>NUCLEOTIDE SEQUENCE</scope>
    <source>
        <strain evidence="15">EIF3</strain>
    </source>
</reference>
<evidence type="ECO:0000256" key="3">
    <source>
        <dbReference type="ARBA" id="ARBA00011245"/>
    </source>
</evidence>
<keyword evidence="10 13" id="KW-0143">Chaperone</keyword>
<dbReference type="SUPFAM" id="SSF89392">
    <property type="entry name" value="Prokaryotic lipoproteins and lipoprotein localization factors"/>
    <property type="match status" value="1"/>
</dbReference>
<comment type="function">
    <text evidence="13">Plays a critical role in the incorporation of lipoproteins in the outer membrane after they are released by the LolA protein.</text>
</comment>
<evidence type="ECO:0000256" key="14">
    <source>
        <dbReference type="SAM" id="SignalP"/>
    </source>
</evidence>
<feature type="signal peptide" evidence="14">
    <location>
        <begin position="1"/>
        <end position="25"/>
    </location>
</feature>
<accession>A0ABY4T8L5</accession>
<protein>
    <recommendedName>
        <fullName evidence="4 13">Outer-membrane lipoprotein LolB</fullName>
    </recommendedName>
</protein>
<organism evidence="15 16">
    <name type="scientific">Luteibacter flocculans</name>
    <dbReference type="NCBI Taxonomy" id="2780091"/>
    <lineage>
        <taxon>Bacteria</taxon>
        <taxon>Pseudomonadati</taxon>
        <taxon>Pseudomonadota</taxon>
        <taxon>Gammaproteobacteria</taxon>
        <taxon>Lysobacterales</taxon>
        <taxon>Rhodanobacteraceae</taxon>
        <taxon>Luteibacter</taxon>
    </lineage>
</organism>
<evidence type="ECO:0000256" key="10">
    <source>
        <dbReference type="ARBA" id="ARBA00023186"/>
    </source>
</evidence>
<dbReference type="Proteomes" id="UP001056681">
    <property type="component" value="Chromosome"/>
</dbReference>
<keyword evidence="8 13" id="KW-0472">Membrane</keyword>
<dbReference type="EMBL" id="CP063231">
    <property type="protein sequence ID" value="URL59229.1"/>
    <property type="molecule type" value="Genomic_DNA"/>
</dbReference>
<sequence length="209" mass="23016">MVLIVSLLRKTLVLALPVLLLAACATTRPPVRQPGDAVTLGLQEQRERALADTDHWTLEGRLAVSDGKDSGSGGLTWKQDGDRYEFTVRAPVTGRSFRLTGGPEGAQLEGLDGGTRRGPDAESLMASTVGWQIPMTELKRWVLGLRADTGPADIAFGSDRLPSRLVQDGWTVDYKQWDTTRQPAMPTRVFAEKPPFKVRLSIEDWSFTR</sequence>
<evidence type="ECO:0000256" key="5">
    <source>
        <dbReference type="ARBA" id="ARBA00022448"/>
    </source>
</evidence>
<evidence type="ECO:0000256" key="9">
    <source>
        <dbReference type="ARBA" id="ARBA00023139"/>
    </source>
</evidence>
<evidence type="ECO:0000256" key="11">
    <source>
        <dbReference type="ARBA" id="ARBA00023237"/>
    </source>
</evidence>
<comment type="subunit">
    <text evidence="3 13">Monomer.</text>
</comment>
<evidence type="ECO:0000256" key="1">
    <source>
        <dbReference type="ARBA" id="ARBA00004459"/>
    </source>
</evidence>
<evidence type="ECO:0000313" key="16">
    <source>
        <dbReference type="Proteomes" id="UP001056681"/>
    </source>
</evidence>
<evidence type="ECO:0000256" key="6">
    <source>
        <dbReference type="ARBA" id="ARBA00022729"/>
    </source>
</evidence>
<evidence type="ECO:0000256" key="13">
    <source>
        <dbReference type="HAMAP-Rule" id="MF_00233"/>
    </source>
</evidence>
<keyword evidence="9" id="KW-0564">Palmitate</keyword>
<dbReference type="InterPro" id="IPR029046">
    <property type="entry name" value="LolA/LolB/LppX"/>
</dbReference>
<dbReference type="Gene3D" id="2.50.20.10">
    <property type="entry name" value="Lipoprotein localisation LolA/LolB/LppX"/>
    <property type="match status" value="1"/>
</dbReference>
<dbReference type="CDD" id="cd16326">
    <property type="entry name" value="LolB"/>
    <property type="match status" value="1"/>
</dbReference>
<dbReference type="InterPro" id="IPR004565">
    <property type="entry name" value="OM_lipoprot_LolB"/>
</dbReference>
<dbReference type="Pfam" id="PF03550">
    <property type="entry name" value="LolB"/>
    <property type="match status" value="1"/>
</dbReference>
<keyword evidence="11 13" id="KW-0998">Cell outer membrane</keyword>
<proteinExistence type="inferred from homology"/>
<gene>
    <name evidence="13 15" type="primary">lolB</name>
    <name evidence="15" type="ORF">IM816_03695</name>
</gene>
<evidence type="ECO:0000256" key="8">
    <source>
        <dbReference type="ARBA" id="ARBA00023136"/>
    </source>
</evidence>
<comment type="subcellular location">
    <subcellularLocation>
        <location evidence="1">Cell outer membrane</location>
        <topology evidence="1">Lipid-anchor</topology>
    </subcellularLocation>
</comment>
<keyword evidence="12 15" id="KW-0449">Lipoprotein</keyword>
<evidence type="ECO:0000313" key="15">
    <source>
        <dbReference type="EMBL" id="URL59229.1"/>
    </source>
</evidence>
<feature type="chain" id="PRO_5045267757" description="Outer-membrane lipoprotein LolB" evidence="14">
    <location>
        <begin position="26"/>
        <end position="209"/>
    </location>
</feature>
<evidence type="ECO:0000256" key="2">
    <source>
        <dbReference type="ARBA" id="ARBA00009696"/>
    </source>
</evidence>
<keyword evidence="16" id="KW-1185">Reference proteome</keyword>